<geneLocation type="plasmid" evidence="5 6">
    <name>unnamed2</name>
</geneLocation>
<dbReference type="EMBL" id="CP135445">
    <property type="protein sequence ID" value="WRY35635.1"/>
    <property type="molecule type" value="Genomic_DNA"/>
</dbReference>
<evidence type="ECO:0000256" key="3">
    <source>
        <dbReference type="ARBA" id="ARBA00023163"/>
    </source>
</evidence>
<dbReference type="SUPFAM" id="SSF48008">
    <property type="entry name" value="GntR ligand-binding domain-like"/>
    <property type="match status" value="1"/>
</dbReference>
<dbReference type="RefSeq" id="WP_330629364.1">
    <property type="nucleotide sequence ID" value="NZ_CP135445.1"/>
</dbReference>
<evidence type="ECO:0000256" key="2">
    <source>
        <dbReference type="ARBA" id="ARBA00023125"/>
    </source>
</evidence>
<dbReference type="InterPro" id="IPR000524">
    <property type="entry name" value="Tscrpt_reg_HTH_GntR"/>
</dbReference>
<dbReference type="SMART" id="SM00345">
    <property type="entry name" value="HTH_GNTR"/>
    <property type="match status" value="1"/>
</dbReference>
<dbReference type="Gene3D" id="1.20.120.530">
    <property type="entry name" value="GntR ligand-binding domain-like"/>
    <property type="match status" value="1"/>
</dbReference>
<keyword evidence="6" id="KW-1185">Reference proteome</keyword>
<evidence type="ECO:0000256" key="1">
    <source>
        <dbReference type="ARBA" id="ARBA00023015"/>
    </source>
</evidence>
<protein>
    <submittedName>
        <fullName evidence="5">GntR family transcriptional regulator</fullName>
    </submittedName>
</protein>
<keyword evidence="5" id="KW-0614">Plasmid</keyword>
<dbReference type="PANTHER" id="PTHR43537">
    <property type="entry name" value="TRANSCRIPTIONAL REGULATOR, GNTR FAMILY"/>
    <property type="match status" value="1"/>
</dbReference>
<dbReference type="Proteomes" id="UP001623290">
    <property type="component" value="Plasmid unnamed2"/>
</dbReference>
<dbReference type="InterPro" id="IPR008920">
    <property type="entry name" value="TF_FadR/GntR_C"/>
</dbReference>
<dbReference type="PANTHER" id="PTHR43537:SF20">
    <property type="entry name" value="HTH-TYPE TRANSCRIPTIONAL REPRESSOR GLAR"/>
    <property type="match status" value="1"/>
</dbReference>
<dbReference type="PROSITE" id="PS50949">
    <property type="entry name" value="HTH_GNTR"/>
    <property type="match status" value="1"/>
</dbReference>
<dbReference type="InterPro" id="IPR036390">
    <property type="entry name" value="WH_DNA-bd_sf"/>
</dbReference>
<dbReference type="Gene3D" id="1.10.10.10">
    <property type="entry name" value="Winged helix-like DNA-binding domain superfamily/Winged helix DNA-binding domain"/>
    <property type="match status" value="1"/>
</dbReference>
<proteinExistence type="predicted"/>
<dbReference type="Pfam" id="PF00392">
    <property type="entry name" value="GntR"/>
    <property type="match status" value="1"/>
</dbReference>
<evidence type="ECO:0000313" key="6">
    <source>
        <dbReference type="Proteomes" id="UP001623290"/>
    </source>
</evidence>
<dbReference type="InterPro" id="IPR036388">
    <property type="entry name" value="WH-like_DNA-bd_sf"/>
</dbReference>
<feature type="domain" description="HTH gntR-type" evidence="4">
    <location>
        <begin position="3"/>
        <end position="70"/>
    </location>
</feature>
<evidence type="ECO:0000313" key="5">
    <source>
        <dbReference type="EMBL" id="WRY35635.1"/>
    </source>
</evidence>
<keyword evidence="1" id="KW-0805">Transcription regulation</keyword>
<dbReference type="Pfam" id="PF07729">
    <property type="entry name" value="FCD"/>
    <property type="match status" value="1"/>
</dbReference>
<evidence type="ECO:0000259" key="4">
    <source>
        <dbReference type="PROSITE" id="PS50949"/>
    </source>
</evidence>
<accession>A0ABZ1E4K0</accession>
<keyword evidence="3" id="KW-0804">Transcription</keyword>
<sequence>MAISKTAALYSDLKEELLNGGYAPGSKLAIDSLATNFEVSPSAVREALSRLTSDWLVQAMPQRGFTVAPVSREDLIDLTAVRIDIEARCVRRAIAVGDLDWEARILATWHCLSKTGASAEGRAHADWPRLHAQFHDDLVSACDSLWWLRLRDQLYVQAERYRRILLPHARQDRDTETEHRQIMELVLERKAEEAAEALGAHLHRTAQDLLDAGLV</sequence>
<reference evidence="5 6" key="1">
    <citation type="submission" date="2023-09" db="EMBL/GenBank/DDBJ databases">
        <title>Thioclava shenzhenensis sp. nov., a multidrug resistant bacteria-antagonizing species isolated from coastal seawater.</title>
        <authorList>
            <person name="Long M."/>
        </authorList>
    </citation>
    <scope>NUCLEOTIDE SEQUENCE [LARGE SCALE GENOMIC DNA]</scope>
    <source>
        <strain evidence="5 6">FTW29</strain>
        <plasmid evidence="5 6">unnamed2</plasmid>
    </source>
</reference>
<gene>
    <name evidence="5" type="ORF">RPE78_17410</name>
</gene>
<organism evidence="5 6">
    <name type="scientific">Thioclava litoralis</name>
    <dbReference type="NCBI Taxonomy" id="3076557"/>
    <lineage>
        <taxon>Bacteria</taxon>
        <taxon>Pseudomonadati</taxon>
        <taxon>Pseudomonadota</taxon>
        <taxon>Alphaproteobacteria</taxon>
        <taxon>Rhodobacterales</taxon>
        <taxon>Paracoccaceae</taxon>
        <taxon>Thioclava</taxon>
    </lineage>
</organism>
<keyword evidence="2" id="KW-0238">DNA-binding</keyword>
<dbReference type="SMART" id="SM00895">
    <property type="entry name" value="FCD"/>
    <property type="match status" value="1"/>
</dbReference>
<name>A0ABZ1E4K0_9RHOB</name>
<dbReference type="InterPro" id="IPR011711">
    <property type="entry name" value="GntR_C"/>
</dbReference>
<dbReference type="SUPFAM" id="SSF46785">
    <property type="entry name" value="Winged helix' DNA-binding domain"/>
    <property type="match status" value="1"/>
</dbReference>